<comment type="caution">
    <text evidence="2">The sequence shown here is derived from an EMBL/GenBank/DDBJ whole genome shotgun (WGS) entry which is preliminary data.</text>
</comment>
<proteinExistence type="predicted"/>
<dbReference type="Proteomes" id="UP001500547">
    <property type="component" value="Unassembled WGS sequence"/>
</dbReference>
<dbReference type="EMBL" id="BAABLD010000017">
    <property type="protein sequence ID" value="GAA5170836.1"/>
    <property type="molecule type" value="Genomic_DNA"/>
</dbReference>
<feature type="domain" description="SnoaL-like" evidence="1">
    <location>
        <begin position="14"/>
        <end position="127"/>
    </location>
</feature>
<evidence type="ECO:0000313" key="2">
    <source>
        <dbReference type="EMBL" id="GAA5170836.1"/>
    </source>
</evidence>
<evidence type="ECO:0000313" key="3">
    <source>
        <dbReference type="Proteomes" id="UP001500547"/>
    </source>
</evidence>
<protein>
    <recommendedName>
        <fullName evidence="1">SnoaL-like domain-containing protein</fullName>
    </recommendedName>
</protein>
<dbReference type="Gene3D" id="3.10.450.50">
    <property type="match status" value="1"/>
</dbReference>
<dbReference type="InterPro" id="IPR037401">
    <property type="entry name" value="SnoaL-like"/>
</dbReference>
<dbReference type="RefSeq" id="WP_345534357.1">
    <property type="nucleotide sequence ID" value="NZ_BAABLD010000017.1"/>
</dbReference>
<dbReference type="Pfam" id="PF13474">
    <property type="entry name" value="SnoaL_3"/>
    <property type="match status" value="1"/>
</dbReference>
<gene>
    <name evidence="2" type="ORF">GCM10025770_34490</name>
</gene>
<dbReference type="PANTHER" id="PTHR34957">
    <property type="entry name" value="NUCLEAR TRANSPORT FACTOR 2 (NTF2) FAMILY PROTEIN"/>
    <property type="match status" value="1"/>
</dbReference>
<dbReference type="PANTHER" id="PTHR34957:SF1">
    <property type="entry name" value="NUCLEAR TRANSPORT FACTOR 2 (NTF2) FAMILY PROTEIN"/>
    <property type="match status" value="1"/>
</dbReference>
<dbReference type="InterPro" id="IPR032710">
    <property type="entry name" value="NTF2-like_dom_sf"/>
</dbReference>
<accession>A0ABP9R291</accession>
<organism evidence="2 3">
    <name type="scientific">Viridibacterium curvum</name>
    <dbReference type="NCBI Taxonomy" id="1101404"/>
    <lineage>
        <taxon>Bacteria</taxon>
        <taxon>Pseudomonadati</taxon>
        <taxon>Pseudomonadota</taxon>
        <taxon>Betaproteobacteria</taxon>
        <taxon>Rhodocyclales</taxon>
        <taxon>Rhodocyclaceae</taxon>
        <taxon>Viridibacterium</taxon>
    </lineage>
</organism>
<name>A0ABP9R291_9RHOO</name>
<reference evidence="3" key="1">
    <citation type="journal article" date="2019" name="Int. J. Syst. Evol. Microbiol.">
        <title>The Global Catalogue of Microorganisms (GCM) 10K type strain sequencing project: providing services to taxonomists for standard genome sequencing and annotation.</title>
        <authorList>
            <consortium name="The Broad Institute Genomics Platform"/>
            <consortium name="The Broad Institute Genome Sequencing Center for Infectious Disease"/>
            <person name="Wu L."/>
            <person name="Ma J."/>
        </authorList>
    </citation>
    <scope>NUCLEOTIDE SEQUENCE [LARGE SCALE GENOMIC DNA]</scope>
    <source>
        <strain evidence="3">JCM 18715</strain>
    </source>
</reference>
<keyword evidence="3" id="KW-1185">Reference proteome</keyword>
<evidence type="ECO:0000259" key="1">
    <source>
        <dbReference type="Pfam" id="PF13474"/>
    </source>
</evidence>
<dbReference type="SUPFAM" id="SSF54427">
    <property type="entry name" value="NTF2-like"/>
    <property type="match status" value="1"/>
</dbReference>
<sequence length="143" mass="15719">MAKTIFATPDDAEQAFYEALTQGDLDAMMAVWSEDDDVVCVQPGGSRFTGLAAIREAWRQLFASGMKIRVRTSHPVKTQAMLIAVHCVLEHVSIEGEDTMAPPMIATNVYSRGAQGWQMILHHTSPAPDTDGLLLQETPRIVH</sequence>